<gene>
    <name evidence="2" type="ORF">COU20_01870</name>
</gene>
<keyword evidence="1" id="KW-0472">Membrane</keyword>
<name>A0A2H0U7Y6_9BACT</name>
<evidence type="ECO:0000256" key="1">
    <source>
        <dbReference type="SAM" id="Phobius"/>
    </source>
</evidence>
<feature type="transmembrane region" description="Helical" evidence="1">
    <location>
        <begin position="65"/>
        <end position="82"/>
    </location>
</feature>
<evidence type="ECO:0000313" key="2">
    <source>
        <dbReference type="EMBL" id="PIR82528.1"/>
    </source>
</evidence>
<protein>
    <submittedName>
        <fullName evidence="2">Uncharacterized protein</fullName>
    </submittedName>
</protein>
<feature type="transmembrane region" description="Helical" evidence="1">
    <location>
        <begin position="6"/>
        <end position="26"/>
    </location>
</feature>
<organism evidence="2 3">
    <name type="scientific">Candidatus Kaiserbacteria bacterium CG10_big_fil_rev_8_21_14_0_10_59_10</name>
    <dbReference type="NCBI Taxonomy" id="1974612"/>
    <lineage>
        <taxon>Bacteria</taxon>
        <taxon>Candidatus Kaiseribacteriota</taxon>
    </lineage>
</organism>
<dbReference type="AlphaFoldDB" id="A0A2H0U7Y6"/>
<proteinExistence type="predicted"/>
<keyword evidence="1" id="KW-0812">Transmembrane</keyword>
<dbReference type="EMBL" id="PFBM01000012">
    <property type="protein sequence ID" value="PIR82528.1"/>
    <property type="molecule type" value="Genomic_DNA"/>
</dbReference>
<dbReference type="Proteomes" id="UP000231379">
    <property type="component" value="Unassembled WGS sequence"/>
</dbReference>
<keyword evidence="1" id="KW-1133">Transmembrane helix</keyword>
<comment type="caution">
    <text evidence="2">The sequence shown here is derived from an EMBL/GenBank/DDBJ whole genome shotgun (WGS) entry which is preliminary data.</text>
</comment>
<accession>A0A2H0U7Y6</accession>
<sequence>MEESLILVAGVYLFVLVTAAGLGMMFRGMAGAGWAVNALFLQPLAWTVSQIGNGLVAALRGTLRLFWRAVVGSVFWMVGYQPKKKKRKKRR</sequence>
<reference evidence="3" key="1">
    <citation type="submission" date="2017-09" db="EMBL/GenBank/DDBJ databases">
        <title>Depth-based differentiation of microbial function through sediment-hosted aquifers and enrichment of novel symbionts in the deep terrestrial subsurface.</title>
        <authorList>
            <person name="Probst A.J."/>
            <person name="Ladd B."/>
            <person name="Jarett J.K."/>
            <person name="Geller-Mcgrath D.E."/>
            <person name="Sieber C.M.K."/>
            <person name="Emerson J.B."/>
            <person name="Anantharaman K."/>
            <person name="Thomas B.C."/>
            <person name="Malmstrom R."/>
            <person name="Stieglmeier M."/>
            <person name="Klingl A."/>
            <person name="Woyke T."/>
            <person name="Ryan C.M."/>
            <person name="Banfield J.F."/>
        </authorList>
    </citation>
    <scope>NUCLEOTIDE SEQUENCE [LARGE SCALE GENOMIC DNA]</scope>
</reference>
<evidence type="ECO:0000313" key="3">
    <source>
        <dbReference type="Proteomes" id="UP000231379"/>
    </source>
</evidence>